<dbReference type="InterPro" id="IPR051393">
    <property type="entry name" value="ABC_transporter_permease"/>
</dbReference>
<dbReference type="InterPro" id="IPR000515">
    <property type="entry name" value="MetI-like"/>
</dbReference>
<comment type="subcellular location">
    <subcellularLocation>
        <location evidence="1 7">Cell membrane</location>
        <topology evidence="1 7">Multi-pass membrane protein</topology>
    </subcellularLocation>
</comment>
<keyword evidence="6 7" id="KW-0472">Membrane</keyword>
<dbReference type="PANTHER" id="PTHR30193:SF37">
    <property type="entry name" value="INNER MEMBRANE ABC TRANSPORTER PERMEASE PROTEIN YCJO"/>
    <property type="match status" value="1"/>
</dbReference>
<evidence type="ECO:0000259" key="8">
    <source>
        <dbReference type="PROSITE" id="PS50928"/>
    </source>
</evidence>
<dbReference type="Proteomes" id="UP001652432">
    <property type="component" value="Unassembled WGS sequence"/>
</dbReference>
<organism evidence="9 10">
    <name type="scientific">Suilimivivens aceti</name>
    <dbReference type="NCBI Taxonomy" id="2981774"/>
    <lineage>
        <taxon>Bacteria</taxon>
        <taxon>Bacillati</taxon>
        <taxon>Bacillota</taxon>
        <taxon>Clostridia</taxon>
        <taxon>Lachnospirales</taxon>
        <taxon>Lachnospiraceae</taxon>
        <taxon>Suilimivivens</taxon>
    </lineage>
</organism>
<keyword evidence="5 7" id="KW-1133">Transmembrane helix</keyword>
<evidence type="ECO:0000256" key="5">
    <source>
        <dbReference type="ARBA" id="ARBA00022989"/>
    </source>
</evidence>
<dbReference type="Gene3D" id="1.10.3720.10">
    <property type="entry name" value="MetI-like"/>
    <property type="match status" value="1"/>
</dbReference>
<protein>
    <submittedName>
        <fullName evidence="9">Sugar ABC transporter permease</fullName>
    </submittedName>
</protein>
<evidence type="ECO:0000256" key="3">
    <source>
        <dbReference type="ARBA" id="ARBA00022475"/>
    </source>
</evidence>
<gene>
    <name evidence="9" type="ORF">OCV77_07785</name>
</gene>
<sequence length="301" mass="34455">MAKQAVKKSRRRLKQNLVGWGFVLPSLIVFILFMFLPIVLGFWYSLTDYTGLSKDYQFIGLQNYIKMFSDRYFKVSVKNNCIYAVWFSILTMLVSLILASVLNRLMRFRKFFRIAFFLPYISSMVSVAVIWKMIFNPQGGPLNTVLGQLGISNPPQWLASTTWALYAVIIVSVWKNCGYYMMIFLAGLQNVPDSLYEAAALDGAGKLQQYFRITLPLISPTIFLNLILVTINSFQVFDLVSVMTDGGPGMSTNVLAYRIYYEGFKSMHMGYASAISYFLFAVILVITIIQFVAQKYWVNYD</sequence>
<name>A0ABT2T2G7_9FIRM</name>
<dbReference type="Pfam" id="PF00528">
    <property type="entry name" value="BPD_transp_1"/>
    <property type="match status" value="1"/>
</dbReference>
<feature type="transmembrane region" description="Helical" evidence="7">
    <location>
        <begin position="274"/>
        <end position="293"/>
    </location>
</feature>
<evidence type="ECO:0000256" key="2">
    <source>
        <dbReference type="ARBA" id="ARBA00022448"/>
    </source>
</evidence>
<comment type="similarity">
    <text evidence="7">Belongs to the binding-protein-dependent transport system permease family.</text>
</comment>
<evidence type="ECO:0000256" key="4">
    <source>
        <dbReference type="ARBA" id="ARBA00022692"/>
    </source>
</evidence>
<evidence type="ECO:0000313" key="9">
    <source>
        <dbReference type="EMBL" id="MCU6744395.1"/>
    </source>
</evidence>
<feature type="transmembrane region" description="Helical" evidence="7">
    <location>
        <begin position="114"/>
        <end position="135"/>
    </location>
</feature>
<comment type="caution">
    <text evidence="9">The sequence shown here is derived from an EMBL/GenBank/DDBJ whole genome shotgun (WGS) entry which is preliminary data.</text>
</comment>
<evidence type="ECO:0000313" key="10">
    <source>
        <dbReference type="Proteomes" id="UP001652432"/>
    </source>
</evidence>
<dbReference type="PROSITE" id="PS50928">
    <property type="entry name" value="ABC_TM1"/>
    <property type="match status" value="1"/>
</dbReference>
<dbReference type="InterPro" id="IPR035906">
    <property type="entry name" value="MetI-like_sf"/>
</dbReference>
<dbReference type="PANTHER" id="PTHR30193">
    <property type="entry name" value="ABC TRANSPORTER PERMEASE PROTEIN"/>
    <property type="match status" value="1"/>
</dbReference>
<dbReference type="RefSeq" id="WP_262574444.1">
    <property type="nucleotide sequence ID" value="NZ_JAOQKJ010000005.1"/>
</dbReference>
<evidence type="ECO:0000256" key="7">
    <source>
        <dbReference type="RuleBase" id="RU363032"/>
    </source>
</evidence>
<feature type="transmembrane region" description="Helical" evidence="7">
    <location>
        <begin position="20"/>
        <end position="44"/>
    </location>
</feature>
<keyword evidence="2 7" id="KW-0813">Transport</keyword>
<feature type="transmembrane region" description="Helical" evidence="7">
    <location>
        <begin position="82"/>
        <end position="102"/>
    </location>
</feature>
<proteinExistence type="inferred from homology"/>
<reference evidence="9 10" key="1">
    <citation type="journal article" date="2021" name="ISME Commun">
        <title>Automated analysis of genomic sequences facilitates high-throughput and comprehensive description of bacteria.</title>
        <authorList>
            <person name="Hitch T.C.A."/>
        </authorList>
    </citation>
    <scope>NUCLEOTIDE SEQUENCE [LARGE SCALE GENOMIC DNA]</scope>
    <source>
        <strain evidence="9 10">Sanger_18</strain>
    </source>
</reference>
<dbReference type="CDD" id="cd06261">
    <property type="entry name" value="TM_PBP2"/>
    <property type="match status" value="1"/>
</dbReference>
<accession>A0ABT2T2G7</accession>
<feature type="transmembrane region" description="Helical" evidence="7">
    <location>
        <begin position="155"/>
        <end position="174"/>
    </location>
</feature>
<keyword evidence="4 7" id="KW-0812">Transmembrane</keyword>
<keyword evidence="3" id="KW-1003">Cell membrane</keyword>
<evidence type="ECO:0000256" key="6">
    <source>
        <dbReference type="ARBA" id="ARBA00023136"/>
    </source>
</evidence>
<dbReference type="SUPFAM" id="SSF161098">
    <property type="entry name" value="MetI-like"/>
    <property type="match status" value="1"/>
</dbReference>
<evidence type="ECO:0000256" key="1">
    <source>
        <dbReference type="ARBA" id="ARBA00004651"/>
    </source>
</evidence>
<dbReference type="EMBL" id="JAOQKJ010000005">
    <property type="protein sequence ID" value="MCU6744395.1"/>
    <property type="molecule type" value="Genomic_DNA"/>
</dbReference>
<keyword evidence="10" id="KW-1185">Reference proteome</keyword>
<feature type="domain" description="ABC transmembrane type-1" evidence="8">
    <location>
        <begin position="77"/>
        <end position="290"/>
    </location>
</feature>
<feature type="transmembrane region" description="Helical" evidence="7">
    <location>
        <begin position="213"/>
        <end position="234"/>
    </location>
</feature>